<dbReference type="GO" id="GO:0005856">
    <property type="term" value="C:cytoskeleton"/>
    <property type="evidence" value="ECO:0007669"/>
    <property type="project" value="TreeGrafter"/>
</dbReference>
<organism evidence="4">
    <name type="scientific">Cacopsylla melanoneura</name>
    <dbReference type="NCBI Taxonomy" id="428564"/>
    <lineage>
        <taxon>Eukaryota</taxon>
        <taxon>Metazoa</taxon>
        <taxon>Ecdysozoa</taxon>
        <taxon>Arthropoda</taxon>
        <taxon>Hexapoda</taxon>
        <taxon>Insecta</taxon>
        <taxon>Pterygota</taxon>
        <taxon>Neoptera</taxon>
        <taxon>Paraneoptera</taxon>
        <taxon>Hemiptera</taxon>
        <taxon>Sternorrhyncha</taxon>
        <taxon>Psylloidea</taxon>
        <taxon>Psyllidae</taxon>
        <taxon>Psyllinae</taxon>
        <taxon>Cacopsylla</taxon>
    </lineage>
</organism>
<reference evidence="4" key="1">
    <citation type="submission" date="2021-05" db="EMBL/GenBank/DDBJ databases">
        <authorList>
            <person name="Alioto T."/>
            <person name="Alioto T."/>
            <person name="Gomez Garrido J."/>
        </authorList>
    </citation>
    <scope>NUCLEOTIDE SEQUENCE</scope>
</reference>
<evidence type="ECO:0000256" key="1">
    <source>
        <dbReference type="ARBA" id="ARBA00023054"/>
    </source>
</evidence>
<feature type="region of interest" description="Disordered" evidence="3">
    <location>
        <begin position="392"/>
        <end position="420"/>
    </location>
</feature>
<keyword evidence="1 2" id="KW-0175">Coiled coil</keyword>
<evidence type="ECO:0000313" key="4">
    <source>
        <dbReference type="EMBL" id="CAG6744082.1"/>
    </source>
</evidence>
<dbReference type="AlphaFoldDB" id="A0A8D8ZDF8"/>
<dbReference type="PANTHER" id="PTHR32083:SF48">
    <property type="entry name" value="TRANS-GOLGI NETWORK-LOCALIZED SYP41-INTERACTING PROTEIN 1"/>
    <property type="match status" value="1"/>
</dbReference>
<feature type="coiled-coil region" evidence="2">
    <location>
        <begin position="14"/>
        <end position="247"/>
    </location>
</feature>
<sequence length="420" mass="49209">MDNDKELASIVATIKEMEESRNIYICENQELSQTIDALEDELEEFEELHKKDTATIDDHEETIQSLKRDNKSLQGKLEMQDLKIEELRSIYRIYEDLKRENANIMKNMSLCESKNSKLKDVINELEEMDKEKSCDLMRQEKHLEQLQVKLNDYRKTVETLAKENECLSKQNEECKKALEDGTSENDKLLEKLRLSEITRLKMEEGNKKFQNCIKHLRNELDNETNQNKTLKKKINDREEDYIKSKREANHLKEHIATLQDVVVEKQTETDRIWTELKKKTEEFETYKSTISNLKHKVESNSKAITSACASRPFSRAQSRSSNRRRNYRSHQMTMQSFNDCKDYPNKLSIIKPGDYVETVGNEYKTVNACCKVEDCLKVGDCDKTIVRGKSHTKCRGTNSQLPESKSKLPIEKLRKKKNKC</sequence>
<evidence type="ECO:0000256" key="2">
    <source>
        <dbReference type="SAM" id="Coils"/>
    </source>
</evidence>
<name>A0A8D8ZDF8_9HEMI</name>
<dbReference type="EMBL" id="HBUF01459470">
    <property type="protein sequence ID" value="CAG6744081.1"/>
    <property type="molecule type" value="Transcribed_RNA"/>
</dbReference>
<dbReference type="PANTHER" id="PTHR32083">
    <property type="entry name" value="CILIA AND FLAGELLA-ASSOCIATED PROTEIN 58-RELATED"/>
    <property type="match status" value="1"/>
</dbReference>
<protein>
    <submittedName>
        <fullName evidence="4">Uncharacterized protein</fullName>
    </submittedName>
</protein>
<dbReference type="EMBL" id="HBUF01459471">
    <property type="protein sequence ID" value="CAG6744082.1"/>
    <property type="molecule type" value="Transcribed_RNA"/>
</dbReference>
<accession>A0A8D8ZDF8</accession>
<proteinExistence type="predicted"/>
<evidence type="ECO:0000256" key="3">
    <source>
        <dbReference type="SAM" id="MobiDB-lite"/>
    </source>
</evidence>